<protein>
    <recommendedName>
        <fullName evidence="2">Calcineurin-like phosphoesterase domain-containing protein</fullName>
    </recommendedName>
</protein>
<evidence type="ECO:0000313" key="4">
    <source>
        <dbReference type="Proteomes" id="UP000284605"/>
    </source>
</evidence>
<dbReference type="GO" id="GO:0016787">
    <property type="term" value="F:hydrolase activity"/>
    <property type="evidence" value="ECO:0007669"/>
    <property type="project" value="InterPro"/>
</dbReference>
<evidence type="ECO:0000313" key="3">
    <source>
        <dbReference type="EMBL" id="RJF80448.1"/>
    </source>
</evidence>
<dbReference type="Pfam" id="PF00149">
    <property type="entry name" value="Metallophos"/>
    <property type="match status" value="1"/>
</dbReference>
<name>A0A418VTI3_9PROT</name>
<accession>A0A418VTI3</accession>
<comment type="caution">
    <text evidence="3">The sequence shown here is derived from an EMBL/GenBank/DDBJ whole genome shotgun (WGS) entry which is preliminary data.</text>
</comment>
<keyword evidence="4" id="KW-1185">Reference proteome</keyword>
<evidence type="ECO:0000256" key="1">
    <source>
        <dbReference type="SAM" id="MobiDB-lite"/>
    </source>
</evidence>
<organism evidence="3 4">
    <name type="scientific">Oleomonas cavernae</name>
    <dbReference type="NCBI Taxonomy" id="2320859"/>
    <lineage>
        <taxon>Bacteria</taxon>
        <taxon>Pseudomonadati</taxon>
        <taxon>Pseudomonadota</taxon>
        <taxon>Alphaproteobacteria</taxon>
        <taxon>Acetobacterales</taxon>
        <taxon>Acetobacteraceae</taxon>
        <taxon>Oleomonas</taxon>
    </lineage>
</organism>
<evidence type="ECO:0000259" key="2">
    <source>
        <dbReference type="Pfam" id="PF00149"/>
    </source>
</evidence>
<reference evidence="3 4" key="1">
    <citation type="submission" date="2018-09" db="EMBL/GenBank/DDBJ databases">
        <authorList>
            <person name="Zhu H."/>
        </authorList>
    </citation>
    <scope>NUCLEOTIDE SEQUENCE [LARGE SCALE GENOMIC DNA]</scope>
    <source>
        <strain evidence="3 4">K1W22B-8</strain>
    </source>
</reference>
<feature type="compositionally biased region" description="Basic residues" evidence="1">
    <location>
        <begin position="161"/>
        <end position="182"/>
    </location>
</feature>
<dbReference type="CDD" id="cd00838">
    <property type="entry name" value="MPP_superfamily"/>
    <property type="match status" value="1"/>
</dbReference>
<sequence length="182" mass="20215">MNPARSSPGNRQVEQWGPRGRSRPLAGRRRDENRSGFRQPPSPVVGAFGDNWLAIKAWIASMRPDMVVHLGDITAYGDEDPAELAQAFQALNSGDWEKRFLPGNHDMGDNRRGPAWLGTATGRPRASAALPRVFGPDRWSFGPVPGRSWASTPSFSAPASTRRRRSLPGSRRRLEHPRARWA</sequence>
<dbReference type="Gene3D" id="3.60.21.10">
    <property type="match status" value="1"/>
</dbReference>
<dbReference type="SUPFAM" id="SSF56300">
    <property type="entry name" value="Metallo-dependent phosphatases"/>
    <property type="match status" value="1"/>
</dbReference>
<feature type="region of interest" description="Disordered" evidence="1">
    <location>
        <begin position="1"/>
        <end position="43"/>
    </location>
</feature>
<feature type="compositionally biased region" description="Low complexity" evidence="1">
    <location>
        <begin position="148"/>
        <end position="160"/>
    </location>
</feature>
<proteinExistence type="predicted"/>
<gene>
    <name evidence="3" type="ORF">D3874_25270</name>
</gene>
<dbReference type="InterPro" id="IPR004843">
    <property type="entry name" value="Calcineurin-like_PHP"/>
</dbReference>
<dbReference type="InterPro" id="IPR029052">
    <property type="entry name" value="Metallo-depent_PP-like"/>
</dbReference>
<feature type="compositionally biased region" description="Polar residues" evidence="1">
    <location>
        <begin position="1"/>
        <end position="13"/>
    </location>
</feature>
<feature type="domain" description="Calcineurin-like phosphoesterase" evidence="2">
    <location>
        <begin position="55"/>
        <end position="112"/>
    </location>
</feature>
<dbReference type="Proteomes" id="UP000284605">
    <property type="component" value="Unassembled WGS sequence"/>
</dbReference>
<feature type="region of interest" description="Disordered" evidence="1">
    <location>
        <begin position="143"/>
        <end position="182"/>
    </location>
</feature>
<dbReference type="EMBL" id="QYUK01000016">
    <property type="protein sequence ID" value="RJF80448.1"/>
    <property type="molecule type" value="Genomic_DNA"/>
</dbReference>
<dbReference type="AlphaFoldDB" id="A0A418VTI3"/>